<accession>A0A7E4VFT1</accession>
<dbReference type="GO" id="GO:0004252">
    <property type="term" value="F:serine-type endopeptidase activity"/>
    <property type="evidence" value="ECO:0007669"/>
    <property type="project" value="InterPro"/>
</dbReference>
<feature type="transmembrane region" description="Helical" evidence="9">
    <location>
        <begin position="290"/>
        <end position="308"/>
    </location>
</feature>
<feature type="transmembrane region" description="Helical" evidence="9">
    <location>
        <begin position="175"/>
        <end position="196"/>
    </location>
</feature>
<reference evidence="12" key="2">
    <citation type="submission" date="2020-10" db="UniProtKB">
        <authorList>
            <consortium name="WormBaseParasite"/>
        </authorList>
    </citation>
    <scope>IDENTIFICATION</scope>
</reference>
<feature type="transmembrane region" description="Helical" evidence="9">
    <location>
        <begin position="256"/>
        <end position="278"/>
    </location>
</feature>
<keyword evidence="7 9" id="KW-1133">Transmembrane helix</keyword>
<evidence type="ECO:0000256" key="7">
    <source>
        <dbReference type="ARBA" id="ARBA00022989"/>
    </source>
</evidence>
<dbReference type="Proteomes" id="UP000492821">
    <property type="component" value="Unassembled WGS sequence"/>
</dbReference>
<evidence type="ECO:0000313" key="11">
    <source>
        <dbReference type="Proteomes" id="UP000492821"/>
    </source>
</evidence>
<dbReference type="Gene3D" id="1.20.1540.10">
    <property type="entry name" value="Rhomboid-like"/>
    <property type="match status" value="1"/>
</dbReference>
<keyword evidence="11" id="KW-1185">Reference proteome</keyword>
<dbReference type="FunFam" id="1.20.1540.10:FF:000012">
    <property type="entry name" value="Rhomboid family protein"/>
    <property type="match status" value="1"/>
</dbReference>
<sequence>MLSRLIHAKSAFKASSSKLISTTVQWQARFTRDGLRQRLKQPIRSETKKPPTFDNRPDAIPVRPVSDLWKALGFTVVIGSTAYAAAAIILYERERRKIKDIFRQMNFAGLFSVPEQTDLLSTPGIKWALAVIGLNAGVFLAWRVPALNAVMWRFFSNSYASKSLCSPMLLSCFSHYSAIHLALNMYVLFSFVPPAINKFLGLEQFTAFYLTAGVVSSLASLAHKAITRSPFRALGASGAILGAIVYTCMKIPDARLSIIFLPMFTFSAEHAVYGLMAFDLAGLLLGFRMFDHAAHLGGAVFGLWYALYGEKFYLQVIQPRVIETYKSIRGPPTAF</sequence>
<dbReference type="EC" id="3.4.21.105" evidence="4"/>
<dbReference type="InterPro" id="IPR035952">
    <property type="entry name" value="Rhomboid-like_sf"/>
</dbReference>
<protein>
    <recommendedName>
        <fullName evidence="4">rhomboid protease</fullName>
        <ecNumber evidence="4">3.4.21.105</ecNumber>
    </recommendedName>
</protein>
<dbReference type="AlphaFoldDB" id="A0A7E4VFT1"/>
<evidence type="ECO:0000256" key="4">
    <source>
        <dbReference type="ARBA" id="ARBA00013039"/>
    </source>
</evidence>
<dbReference type="PANTHER" id="PTHR43731">
    <property type="entry name" value="RHOMBOID PROTEASE"/>
    <property type="match status" value="1"/>
</dbReference>
<dbReference type="InterPro" id="IPR050925">
    <property type="entry name" value="Rhomboid_protease_S54"/>
</dbReference>
<organism evidence="11 12">
    <name type="scientific">Panagrellus redivivus</name>
    <name type="common">Microworm</name>
    <dbReference type="NCBI Taxonomy" id="6233"/>
    <lineage>
        <taxon>Eukaryota</taxon>
        <taxon>Metazoa</taxon>
        <taxon>Ecdysozoa</taxon>
        <taxon>Nematoda</taxon>
        <taxon>Chromadorea</taxon>
        <taxon>Rhabditida</taxon>
        <taxon>Tylenchina</taxon>
        <taxon>Panagrolaimomorpha</taxon>
        <taxon>Panagrolaimoidea</taxon>
        <taxon>Panagrolaimidae</taxon>
        <taxon>Panagrellus</taxon>
    </lineage>
</organism>
<name>A0A7E4VFT1_PANRE</name>
<evidence type="ECO:0000256" key="8">
    <source>
        <dbReference type="ARBA" id="ARBA00023136"/>
    </source>
</evidence>
<proteinExistence type="inferred from homology"/>
<evidence type="ECO:0000259" key="10">
    <source>
        <dbReference type="Pfam" id="PF01694"/>
    </source>
</evidence>
<comment type="catalytic activity">
    <reaction evidence="1">
        <text>Cleaves type-1 transmembrane domains using a catalytic dyad composed of serine and histidine that are contributed by different transmembrane domains.</text>
        <dbReference type="EC" id="3.4.21.105"/>
    </reaction>
</comment>
<evidence type="ECO:0000256" key="2">
    <source>
        <dbReference type="ARBA" id="ARBA00004141"/>
    </source>
</evidence>
<evidence type="ECO:0000256" key="5">
    <source>
        <dbReference type="ARBA" id="ARBA00022692"/>
    </source>
</evidence>
<dbReference type="Pfam" id="PF01694">
    <property type="entry name" value="Rhomboid"/>
    <property type="match status" value="1"/>
</dbReference>
<dbReference type="GO" id="GO:0006465">
    <property type="term" value="P:signal peptide processing"/>
    <property type="evidence" value="ECO:0007669"/>
    <property type="project" value="TreeGrafter"/>
</dbReference>
<feature type="transmembrane region" description="Helical" evidence="9">
    <location>
        <begin position="71"/>
        <end position="91"/>
    </location>
</feature>
<evidence type="ECO:0000256" key="6">
    <source>
        <dbReference type="ARBA" id="ARBA00022801"/>
    </source>
</evidence>
<evidence type="ECO:0000256" key="3">
    <source>
        <dbReference type="ARBA" id="ARBA00009045"/>
    </source>
</evidence>
<feature type="transmembrane region" description="Helical" evidence="9">
    <location>
        <begin position="208"/>
        <end position="226"/>
    </location>
</feature>
<evidence type="ECO:0000313" key="12">
    <source>
        <dbReference type="WBParaSite" id="Pan_g2035.t1"/>
    </source>
</evidence>
<dbReference type="GO" id="GO:0016020">
    <property type="term" value="C:membrane"/>
    <property type="evidence" value="ECO:0007669"/>
    <property type="project" value="UniProtKB-SubCell"/>
</dbReference>
<keyword evidence="8 9" id="KW-0472">Membrane</keyword>
<dbReference type="SUPFAM" id="SSF144091">
    <property type="entry name" value="Rhomboid-like"/>
    <property type="match status" value="1"/>
</dbReference>
<dbReference type="WBParaSite" id="Pan_g2035.t1">
    <property type="protein sequence ID" value="Pan_g2035.t1"/>
    <property type="gene ID" value="Pan_g2035"/>
</dbReference>
<comment type="similarity">
    <text evidence="3">Belongs to the peptidase S54 family.</text>
</comment>
<evidence type="ECO:0000256" key="9">
    <source>
        <dbReference type="SAM" id="Phobius"/>
    </source>
</evidence>
<evidence type="ECO:0000256" key="1">
    <source>
        <dbReference type="ARBA" id="ARBA00000156"/>
    </source>
</evidence>
<keyword evidence="5 9" id="KW-0812">Transmembrane</keyword>
<dbReference type="InterPro" id="IPR022764">
    <property type="entry name" value="Peptidase_S54_rhomboid_dom"/>
</dbReference>
<comment type="subcellular location">
    <subcellularLocation>
        <location evidence="2">Membrane</location>
        <topology evidence="2">Multi-pass membrane protein</topology>
    </subcellularLocation>
</comment>
<keyword evidence="6" id="KW-0378">Hydrolase</keyword>
<reference evidence="11" key="1">
    <citation type="journal article" date="2013" name="Genetics">
        <title>The draft genome and transcriptome of Panagrellus redivivus are shaped by the harsh demands of a free-living lifestyle.</title>
        <authorList>
            <person name="Srinivasan J."/>
            <person name="Dillman A.R."/>
            <person name="Macchietto M.G."/>
            <person name="Heikkinen L."/>
            <person name="Lakso M."/>
            <person name="Fracchia K.M."/>
            <person name="Antoshechkin I."/>
            <person name="Mortazavi A."/>
            <person name="Wong G."/>
            <person name="Sternberg P.W."/>
        </authorList>
    </citation>
    <scope>NUCLEOTIDE SEQUENCE [LARGE SCALE GENOMIC DNA]</scope>
    <source>
        <strain evidence="11">MT8872</strain>
    </source>
</reference>
<dbReference type="PANTHER" id="PTHR43731:SF14">
    <property type="entry name" value="PRESENILIN-ASSOCIATED RHOMBOID-LIKE PROTEIN, MITOCHONDRIAL"/>
    <property type="match status" value="1"/>
</dbReference>
<feature type="domain" description="Peptidase S54 rhomboid" evidence="10">
    <location>
        <begin position="168"/>
        <end position="308"/>
    </location>
</feature>
<feature type="transmembrane region" description="Helical" evidence="9">
    <location>
        <begin position="127"/>
        <end position="155"/>
    </location>
</feature>